<dbReference type="GO" id="GO:0032153">
    <property type="term" value="C:cell division site"/>
    <property type="evidence" value="ECO:0007669"/>
    <property type="project" value="TreeGrafter"/>
</dbReference>
<evidence type="ECO:0000256" key="9">
    <source>
        <dbReference type="ARBA" id="ARBA00032370"/>
    </source>
</evidence>
<evidence type="ECO:0000256" key="7">
    <source>
        <dbReference type="ARBA" id="ARBA00022989"/>
    </source>
</evidence>
<dbReference type="PANTHER" id="PTHR30474:SF2">
    <property type="entry name" value="PEPTIDOGLYCAN GLYCOSYLTRANSFERASE FTSW-RELATED"/>
    <property type="match status" value="1"/>
</dbReference>
<dbReference type="GO" id="GO:0005886">
    <property type="term" value="C:plasma membrane"/>
    <property type="evidence" value="ECO:0007669"/>
    <property type="project" value="TreeGrafter"/>
</dbReference>
<comment type="subcellular location">
    <subcellularLocation>
        <location evidence="1">Membrane</location>
        <topology evidence="1">Multi-pass membrane protein</topology>
    </subcellularLocation>
</comment>
<comment type="catalytic activity">
    <reaction evidence="11">
        <text>[GlcNAc-(1-&gt;4)-Mur2Ac(oyl-L-Ala-gamma-D-Glu-L-Lys-D-Ala-D-Ala)](n)-di-trans,octa-cis-undecaprenyl diphosphate + beta-D-GlcNAc-(1-&gt;4)-Mur2Ac(oyl-L-Ala-gamma-D-Glu-L-Lys-D-Ala-D-Ala)-di-trans,octa-cis-undecaprenyl diphosphate = [GlcNAc-(1-&gt;4)-Mur2Ac(oyl-L-Ala-gamma-D-Glu-L-Lys-D-Ala-D-Ala)](n+1)-di-trans,octa-cis-undecaprenyl diphosphate + di-trans,octa-cis-undecaprenyl diphosphate + H(+)</text>
        <dbReference type="Rhea" id="RHEA:23708"/>
        <dbReference type="Rhea" id="RHEA-COMP:9602"/>
        <dbReference type="Rhea" id="RHEA-COMP:9603"/>
        <dbReference type="ChEBI" id="CHEBI:15378"/>
        <dbReference type="ChEBI" id="CHEBI:58405"/>
        <dbReference type="ChEBI" id="CHEBI:60033"/>
        <dbReference type="ChEBI" id="CHEBI:78435"/>
        <dbReference type="EC" id="2.4.99.28"/>
    </reaction>
</comment>
<protein>
    <recommendedName>
        <fullName evidence="10">peptidoglycan glycosyltransferase</fullName>
        <ecNumber evidence="10">2.4.99.28</ecNumber>
    </recommendedName>
    <alternativeName>
        <fullName evidence="9">Peptidoglycan polymerase</fullName>
    </alternativeName>
</protein>
<feature type="transmembrane region" description="Helical" evidence="12">
    <location>
        <begin position="339"/>
        <end position="363"/>
    </location>
</feature>
<dbReference type="PANTHER" id="PTHR30474">
    <property type="entry name" value="CELL CYCLE PROTEIN"/>
    <property type="match status" value="1"/>
</dbReference>
<organism evidence="13">
    <name type="scientific">Chlorokybus atmophyticus</name>
    <name type="common">Soil alga</name>
    <dbReference type="NCBI Taxonomy" id="3144"/>
    <lineage>
        <taxon>Eukaryota</taxon>
        <taxon>Viridiplantae</taxon>
        <taxon>Streptophyta</taxon>
        <taxon>Chlorokybophyceae</taxon>
        <taxon>Chlorokybales</taxon>
        <taxon>Chlorokybaceae</taxon>
        <taxon>Chlorokybus</taxon>
    </lineage>
</organism>
<keyword evidence="5" id="KW-0133">Cell shape</keyword>
<feature type="transmembrane region" description="Helical" evidence="12">
    <location>
        <begin position="114"/>
        <end position="137"/>
    </location>
</feature>
<dbReference type="EC" id="2.4.99.28" evidence="10"/>
<feature type="transmembrane region" description="Helical" evidence="12">
    <location>
        <begin position="375"/>
        <end position="395"/>
    </location>
</feature>
<keyword evidence="13" id="KW-0150">Chloroplast</keyword>
<accession>A2CI73</accession>
<keyword evidence="13" id="KW-0934">Plastid</keyword>
<evidence type="ECO:0000256" key="1">
    <source>
        <dbReference type="ARBA" id="ARBA00004141"/>
    </source>
</evidence>
<reference evidence="13" key="2">
    <citation type="journal article" date="2007" name="BMC Biol.">
        <title>A clade uniting the green algae Mesostigma viride and Chlorokybus atmophyticus represents the deepest branch of the Streptophyta in chloroplast genome-based phylogenies.</title>
        <authorList>
            <person name="Lemieux C."/>
            <person name="Otis C."/>
            <person name="Turmel M."/>
        </authorList>
    </citation>
    <scope>NUCLEOTIDE SEQUENCE [LARGE SCALE GENOMIC DNA]</scope>
    <source>
        <strain evidence="13">SAG 48.80</strain>
    </source>
</reference>
<keyword evidence="3" id="KW-0808">Transferase</keyword>
<feature type="transmembrane region" description="Helical" evidence="12">
    <location>
        <begin position="175"/>
        <end position="208"/>
    </location>
</feature>
<dbReference type="GO" id="GO:0008955">
    <property type="term" value="F:peptidoglycan glycosyltransferase activity"/>
    <property type="evidence" value="ECO:0007669"/>
    <property type="project" value="UniProtKB-EC"/>
</dbReference>
<dbReference type="RefSeq" id="YP_001019175.1">
    <property type="nucleotide sequence ID" value="NC_008822.1"/>
</dbReference>
<evidence type="ECO:0000256" key="12">
    <source>
        <dbReference type="SAM" id="Phobius"/>
    </source>
</evidence>
<dbReference type="GO" id="GO:0051301">
    <property type="term" value="P:cell division"/>
    <property type="evidence" value="ECO:0007669"/>
    <property type="project" value="InterPro"/>
</dbReference>
<dbReference type="GO" id="GO:0015648">
    <property type="term" value="F:lipid-linked peptidoglycan transporter activity"/>
    <property type="evidence" value="ECO:0007669"/>
    <property type="project" value="TreeGrafter"/>
</dbReference>
<evidence type="ECO:0000256" key="2">
    <source>
        <dbReference type="ARBA" id="ARBA00022676"/>
    </source>
</evidence>
<keyword evidence="2" id="KW-0328">Glycosyltransferase</keyword>
<reference evidence="13" key="1">
    <citation type="journal article" date="2006" name="Mol. Biol. Evol.">
        <title>The chloroplast genome sequence of Chara vulgaris sheds new light into the closest green algal relatives of land plants.</title>
        <authorList>
            <person name="Turmel M."/>
            <person name="Otis C."/>
            <person name="Lemieux C."/>
        </authorList>
    </citation>
    <scope>NUCLEOTIDE SEQUENCE</scope>
    <source>
        <strain evidence="13">SAG 48.80</strain>
    </source>
</reference>
<feature type="transmembrane region" description="Helical" evidence="12">
    <location>
        <begin position="6"/>
        <end position="29"/>
    </location>
</feature>
<evidence type="ECO:0000256" key="10">
    <source>
        <dbReference type="ARBA" id="ARBA00044770"/>
    </source>
</evidence>
<feature type="transmembrane region" description="Helical" evidence="12">
    <location>
        <begin position="214"/>
        <end position="235"/>
    </location>
</feature>
<name>A2CI73_CHLAT</name>
<keyword evidence="8 12" id="KW-0472">Membrane</keyword>
<keyword evidence="4 12" id="KW-0812">Transmembrane</keyword>
<dbReference type="PROSITE" id="PS00428">
    <property type="entry name" value="FTSW_RODA_SPOVE"/>
    <property type="match status" value="1"/>
</dbReference>
<evidence type="ECO:0000256" key="4">
    <source>
        <dbReference type="ARBA" id="ARBA00022692"/>
    </source>
</evidence>
<gene>
    <name evidence="13" type="primary">ftsW</name>
</gene>
<dbReference type="EMBL" id="DQ422812">
    <property type="protein sequence ID" value="ABM87955.1"/>
    <property type="molecule type" value="Genomic_DNA"/>
</dbReference>
<evidence type="ECO:0000256" key="8">
    <source>
        <dbReference type="ARBA" id="ARBA00023136"/>
    </source>
</evidence>
<dbReference type="AlphaFoldDB" id="A2CI73"/>
<evidence type="ECO:0000256" key="6">
    <source>
        <dbReference type="ARBA" id="ARBA00022984"/>
    </source>
</evidence>
<keyword evidence="7 12" id="KW-1133">Transmembrane helix</keyword>
<proteinExistence type="predicted"/>
<feature type="transmembrane region" description="Helical" evidence="12">
    <location>
        <begin position="50"/>
        <end position="71"/>
    </location>
</feature>
<keyword evidence="6" id="KW-0573">Peptidoglycan synthesis</keyword>
<feature type="transmembrane region" description="Helical" evidence="12">
    <location>
        <begin position="306"/>
        <end position="327"/>
    </location>
</feature>
<geneLocation type="chloroplast" evidence="13"/>
<dbReference type="GeneID" id="4783208"/>
<dbReference type="Pfam" id="PF01098">
    <property type="entry name" value="FTSW_RODA_SPOVE"/>
    <property type="match status" value="1"/>
</dbReference>
<evidence type="ECO:0000256" key="5">
    <source>
        <dbReference type="ARBA" id="ARBA00022960"/>
    </source>
</evidence>
<sequence length="426" mass="48029">MIKYFLFILIQFIEDLLIGGFNALFFYLFPTAHPRCIGWWIIARWLQWLTFLWFSVGLIVLCSASYPSALIEFGDGLYYVKRQLIWSIIGLIQFNILIRLPIKLILRFAGYGMIGSVILLALTFFMGMSINGAVRWISIGPILLQPSEIVKPFLVLQSAIIFGMWNAAKPPKIKLFWIFIFVFVLISILLQPNLSTSSLCALILWLVALTAGVRWFYLNLITILGFLTALISLGLREYQRLRIISFLNPWANPTTTGYQLVQSLLAVGSGGLTGSGLSSSYQKLYFLPIQYTDFIFSVFAEEFGLLGSSFFIIFLLSYFTLGIIVILSNTSENRKVHRLLAFGSLVALIGQSILNIGVSIGILPTTGLPLPFFSYGGNSLLVNFFLSAILVRVAIETEKRDRLNIKSILGYPYKITKWVGKRIQKN</sequence>
<evidence type="ECO:0000256" key="3">
    <source>
        <dbReference type="ARBA" id="ARBA00022679"/>
    </source>
</evidence>
<dbReference type="InterPro" id="IPR018365">
    <property type="entry name" value="Cell_cycle_FtsW-rel_CS"/>
</dbReference>
<evidence type="ECO:0000313" key="13">
    <source>
        <dbReference type="EMBL" id="ABM87955.1"/>
    </source>
</evidence>
<dbReference type="GO" id="GO:0008360">
    <property type="term" value="P:regulation of cell shape"/>
    <property type="evidence" value="ECO:0007669"/>
    <property type="project" value="UniProtKB-KW"/>
</dbReference>
<dbReference type="InterPro" id="IPR001182">
    <property type="entry name" value="FtsW/RodA"/>
</dbReference>
<evidence type="ECO:0000256" key="11">
    <source>
        <dbReference type="ARBA" id="ARBA00049902"/>
    </source>
</evidence>
<feature type="transmembrane region" description="Helical" evidence="12">
    <location>
        <begin position="83"/>
        <end position="102"/>
    </location>
</feature>